<proteinExistence type="predicted"/>
<dbReference type="InterPro" id="IPR025326">
    <property type="entry name" value="DUF4232"/>
</dbReference>
<evidence type="ECO:0000259" key="3">
    <source>
        <dbReference type="Pfam" id="PF14016"/>
    </source>
</evidence>
<evidence type="ECO:0000256" key="2">
    <source>
        <dbReference type="SAM" id="SignalP"/>
    </source>
</evidence>
<dbReference type="PROSITE" id="PS51257">
    <property type="entry name" value="PROKAR_LIPOPROTEIN"/>
    <property type="match status" value="1"/>
</dbReference>
<feature type="compositionally biased region" description="Low complexity" evidence="1">
    <location>
        <begin position="24"/>
        <end position="71"/>
    </location>
</feature>
<gene>
    <name evidence="4" type="ORF">AVDCRST_MAG07-44</name>
</gene>
<evidence type="ECO:0000313" key="4">
    <source>
        <dbReference type="EMBL" id="CAA9305337.1"/>
    </source>
</evidence>
<sequence length="232" mass="22765">MPRRAAVVALLTLALAGCGDADPAGEPGASGSAGPSASASSSATARASSSPAGTASGSPAPTGPAPSATGTDGEPGVVAPQDPLSPLPARESAAPVGQPPCRVADLSVVDADTLVLPQHVEEVFVVRTDGPDCQLEGYPTLRLLGADGAPLSVTVDRGGHGLADVRPAPVTLSRGTSVSFVVASGRDGACTEASEVDVTLPGTSSAIRTATVLSLCNDVVGVSPLQRRTDDE</sequence>
<feature type="region of interest" description="Disordered" evidence="1">
    <location>
        <begin position="18"/>
        <end position="98"/>
    </location>
</feature>
<dbReference type="AlphaFoldDB" id="A0A6J4KGD7"/>
<organism evidence="4">
    <name type="scientific">uncultured Frankineae bacterium</name>
    <dbReference type="NCBI Taxonomy" id="437475"/>
    <lineage>
        <taxon>Bacteria</taxon>
        <taxon>Bacillati</taxon>
        <taxon>Actinomycetota</taxon>
        <taxon>Actinomycetes</taxon>
        <taxon>Frankiales</taxon>
        <taxon>environmental samples</taxon>
    </lineage>
</organism>
<name>A0A6J4KGD7_9ACTN</name>
<keyword evidence="2" id="KW-0732">Signal</keyword>
<protein>
    <recommendedName>
        <fullName evidence="3">DUF4232 domain-containing protein</fullName>
    </recommendedName>
</protein>
<evidence type="ECO:0000256" key="1">
    <source>
        <dbReference type="SAM" id="MobiDB-lite"/>
    </source>
</evidence>
<feature type="chain" id="PRO_5027020264" description="DUF4232 domain-containing protein" evidence="2">
    <location>
        <begin position="22"/>
        <end position="232"/>
    </location>
</feature>
<feature type="signal peptide" evidence="2">
    <location>
        <begin position="1"/>
        <end position="21"/>
    </location>
</feature>
<feature type="domain" description="DUF4232" evidence="3">
    <location>
        <begin position="101"/>
        <end position="225"/>
    </location>
</feature>
<accession>A0A6J4KGD7</accession>
<dbReference type="EMBL" id="CADCUB010000006">
    <property type="protein sequence ID" value="CAA9305337.1"/>
    <property type="molecule type" value="Genomic_DNA"/>
</dbReference>
<dbReference type="Pfam" id="PF14016">
    <property type="entry name" value="DUF4232"/>
    <property type="match status" value="1"/>
</dbReference>
<reference evidence="4" key="1">
    <citation type="submission" date="2020-02" db="EMBL/GenBank/DDBJ databases">
        <authorList>
            <person name="Meier V. D."/>
        </authorList>
    </citation>
    <scope>NUCLEOTIDE SEQUENCE</scope>
    <source>
        <strain evidence="4">AVDCRST_MAG07</strain>
    </source>
</reference>